<proteinExistence type="predicted"/>
<protein>
    <submittedName>
        <fullName evidence="2">Uncharacterized protein</fullName>
    </submittedName>
</protein>
<comment type="caution">
    <text evidence="2">The sequence shown here is derived from an EMBL/GenBank/DDBJ whole genome shotgun (WGS) entry which is preliminary data.</text>
</comment>
<feature type="transmembrane region" description="Helical" evidence="1">
    <location>
        <begin position="129"/>
        <end position="149"/>
    </location>
</feature>
<evidence type="ECO:0000313" key="3">
    <source>
        <dbReference type="Proteomes" id="UP000178650"/>
    </source>
</evidence>
<organism evidence="2 3">
    <name type="scientific">Candidatus Staskawiczbacteria bacterium RIFOXYB1_FULL_37_44</name>
    <dbReference type="NCBI Taxonomy" id="1802223"/>
    <lineage>
        <taxon>Bacteria</taxon>
        <taxon>Candidatus Staskawicziibacteriota</taxon>
    </lineage>
</organism>
<gene>
    <name evidence="2" type="ORF">A2358_03830</name>
</gene>
<name>A0A1G2IW49_9BACT</name>
<reference evidence="2 3" key="1">
    <citation type="journal article" date="2016" name="Nat. Commun.">
        <title>Thousands of microbial genomes shed light on interconnected biogeochemical processes in an aquifer system.</title>
        <authorList>
            <person name="Anantharaman K."/>
            <person name="Brown C.T."/>
            <person name="Hug L.A."/>
            <person name="Sharon I."/>
            <person name="Castelle C.J."/>
            <person name="Probst A.J."/>
            <person name="Thomas B.C."/>
            <person name="Singh A."/>
            <person name="Wilkins M.J."/>
            <person name="Karaoz U."/>
            <person name="Brodie E.L."/>
            <person name="Williams K.H."/>
            <person name="Hubbard S.S."/>
            <person name="Banfield J.F."/>
        </authorList>
    </citation>
    <scope>NUCLEOTIDE SEQUENCE [LARGE SCALE GENOMIC DNA]</scope>
</reference>
<keyword evidence="1" id="KW-0472">Membrane</keyword>
<dbReference type="Proteomes" id="UP000178650">
    <property type="component" value="Unassembled WGS sequence"/>
</dbReference>
<keyword evidence="1" id="KW-1133">Transmembrane helix</keyword>
<evidence type="ECO:0000313" key="2">
    <source>
        <dbReference type="EMBL" id="OGZ79089.1"/>
    </source>
</evidence>
<dbReference type="EMBL" id="MHPJ01000009">
    <property type="protein sequence ID" value="OGZ79089.1"/>
    <property type="molecule type" value="Genomic_DNA"/>
</dbReference>
<sequence length="151" mass="17371">MAEVQLDNQENYRTEYREVATTYRFQISLRFIINAFTATIQSALLSLYGQALQKPPIPVHTILIPVLGIIMMFAVFAIEQRTISVFRAMIRRGKDLEFNLGLIGGQFSWLGAPEIIRPKGLRRFITHTWGIRLIYGVISTMWIVLWALLLT</sequence>
<accession>A0A1G2IW49</accession>
<evidence type="ECO:0000256" key="1">
    <source>
        <dbReference type="SAM" id="Phobius"/>
    </source>
</evidence>
<feature type="transmembrane region" description="Helical" evidence="1">
    <location>
        <begin position="57"/>
        <end position="78"/>
    </location>
</feature>
<feature type="transmembrane region" description="Helical" evidence="1">
    <location>
        <begin position="31"/>
        <end position="51"/>
    </location>
</feature>
<dbReference type="AlphaFoldDB" id="A0A1G2IW49"/>
<keyword evidence="1" id="KW-0812">Transmembrane</keyword>